<feature type="region of interest" description="Disordered" evidence="1">
    <location>
        <begin position="406"/>
        <end position="434"/>
    </location>
</feature>
<dbReference type="AlphaFoldDB" id="A0A0D6EQ38"/>
<evidence type="ECO:0000256" key="2">
    <source>
        <dbReference type="SAM" id="Phobius"/>
    </source>
</evidence>
<evidence type="ECO:0000313" key="4">
    <source>
        <dbReference type="Proteomes" id="UP000243876"/>
    </source>
</evidence>
<organism evidence="3 4">
    <name type="scientific">Sporidiobolus salmonicolor</name>
    <name type="common">Yeast-like fungus</name>
    <name type="synonym">Sporobolomyces salmonicolor</name>
    <dbReference type="NCBI Taxonomy" id="5005"/>
    <lineage>
        <taxon>Eukaryota</taxon>
        <taxon>Fungi</taxon>
        <taxon>Dikarya</taxon>
        <taxon>Basidiomycota</taxon>
        <taxon>Pucciniomycotina</taxon>
        <taxon>Microbotryomycetes</taxon>
        <taxon>Sporidiobolales</taxon>
        <taxon>Sporidiobolaceae</taxon>
        <taxon>Sporobolomyces</taxon>
    </lineage>
</organism>
<dbReference type="OrthoDB" id="2527735at2759"/>
<feature type="region of interest" description="Disordered" evidence="1">
    <location>
        <begin position="1"/>
        <end position="68"/>
    </location>
</feature>
<feature type="compositionally biased region" description="Low complexity" evidence="1">
    <location>
        <begin position="641"/>
        <end position="651"/>
    </location>
</feature>
<dbReference type="Proteomes" id="UP000243876">
    <property type="component" value="Unassembled WGS sequence"/>
</dbReference>
<keyword evidence="2" id="KW-0812">Transmembrane</keyword>
<keyword evidence="2" id="KW-1133">Transmembrane helix</keyword>
<feature type="region of interest" description="Disordered" evidence="1">
    <location>
        <begin position="534"/>
        <end position="662"/>
    </location>
</feature>
<feature type="compositionally biased region" description="Low complexity" evidence="1">
    <location>
        <begin position="534"/>
        <end position="549"/>
    </location>
</feature>
<sequence length="662" mass="71771">MESLYGPPLACRSNRPGYSASQSASGSAPLQQTPSRRQSRSSFPTGRSSTNPTSTLSDGEQDPSAAQEPLIDLDHVALPGSAAQDPADAAADRKLWREGRQSKQQLLKEGPSWQATGDMEQFMAQRPLTLVDDYPRQLYDPMHATDALENDVDEIVSLRNKVNMLKPSEDLGQESLRADLDSLAALTTQSGRAIVSLETWLLQLHKWSKDVKKLVRSGQAGETMKEVGEIKFQLANAKLDFADAMERIRKGAYKEQERRERTRIWMARHIRAREPDIDDHDVKGLLIAAELGAADGVQASDVTCVELHDFPFLRRTADPAPLLRHGAGLTQVFGLFRARCPATSSSLPCSALTCLLLADPFTELAELTNGMRFLHDDLGSEIVRQVAGKSQKKRVIYLNGVYSKGLPKKSKSKKSKSSSPSSKNKKESKSKSSTVVPSAPAQWFGSRFGFISTMRSHFASGAEDEYERNFRYTQAEQYAAQKDLEYGFARQEQLDRTSRRKKMVIALLLVIIAALILFIGLTTIRIPSQQVTWTSSSSSSLPWPSMASVPSSSEGALQAVQTQPTAAEAATPEPTPSSASLSSDTQRDSLLGQSSSSVNSQSQSGSVPSSDSLSSFALSLPPASPAIASTPSSTVRWNPSTTATAGTAATASVNHGLWTPPA</sequence>
<keyword evidence="4" id="KW-1185">Reference proteome</keyword>
<keyword evidence="2" id="KW-0472">Membrane</keyword>
<feature type="transmembrane region" description="Helical" evidence="2">
    <location>
        <begin position="503"/>
        <end position="521"/>
    </location>
</feature>
<feature type="compositionally biased region" description="Polar residues" evidence="1">
    <location>
        <begin position="43"/>
        <end position="58"/>
    </location>
</feature>
<reference evidence="4" key="1">
    <citation type="submission" date="2015-02" db="EMBL/GenBank/DDBJ databases">
        <authorList>
            <person name="Gon?alves P."/>
        </authorList>
    </citation>
    <scope>NUCLEOTIDE SEQUENCE [LARGE SCALE GENOMIC DNA]</scope>
</reference>
<protein>
    <submittedName>
        <fullName evidence="3">SPOSA6832_03941-mRNA-1:cds</fullName>
    </submittedName>
</protein>
<feature type="compositionally biased region" description="Low complexity" evidence="1">
    <location>
        <begin position="19"/>
        <end position="42"/>
    </location>
</feature>
<gene>
    <name evidence="3" type="primary">SPOSA6832_03941</name>
</gene>
<name>A0A0D6EQ38_SPOSA</name>
<feature type="compositionally biased region" description="Basic residues" evidence="1">
    <location>
        <begin position="406"/>
        <end position="416"/>
    </location>
</feature>
<accession>A0A0D6EQ38</accession>
<proteinExistence type="predicted"/>
<evidence type="ECO:0000256" key="1">
    <source>
        <dbReference type="SAM" id="MobiDB-lite"/>
    </source>
</evidence>
<evidence type="ECO:0000313" key="3">
    <source>
        <dbReference type="EMBL" id="CEQ42157.1"/>
    </source>
</evidence>
<dbReference type="EMBL" id="CENE01000021">
    <property type="protein sequence ID" value="CEQ42157.1"/>
    <property type="molecule type" value="Genomic_DNA"/>
</dbReference>
<feature type="compositionally biased region" description="Low complexity" evidence="1">
    <location>
        <begin position="558"/>
        <end position="633"/>
    </location>
</feature>